<dbReference type="EMBL" id="JAACXV010000413">
    <property type="protein sequence ID" value="KAF7277759.1"/>
    <property type="molecule type" value="Genomic_DNA"/>
</dbReference>
<dbReference type="Pfam" id="PF23055">
    <property type="entry name" value="DUF7041"/>
    <property type="match status" value="1"/>
</dbReference>
<name>A0A834IDM6_RHYFE</name>
<sequence>MEEMEDSTMRSETSHISPASFKPAEFWKTEPETWLYRVDAQFRAAGITTDATKFDYTIASLNHDVLSEVIDIIQKPPGANIYETLKHRLVKRFAIS</sequence>
<accession>A0A834IDM6</accession>
<dbReference type="OrthoDB" id="6433758at2759"/>
<organism evidence="2 3">
    <name type="scientific">Rhynchophorus ferrugineus</name>
    <name type="common">Red palm weevil</name>
    <name type="synonym">Curculio ferrugineus</name>
    <dbReference type="NCBI Taxonomy" id="354439"/>
    <lineage>
        <taxon>Eukaryota</taxon>
        <taxon>Metazoa</taxon>
        <taxon>Ecdysozoa</taxon>
        <taxon>Arthropoda</taxon>
        <taxon>Hexapoda</taxon>
        <taxon>Insecta</taxon>
        <taxon>Pterygota</taxon>
        <taxon>Neoptera</taxon>
        <taxon>Endopterygota</taxon>
        <taxon>Coleoptera</taxon>
        <taxon>Polyphaga</taxon>
        <taxon>Cucujiformia</taxon>
        <taxon>Curculionidae</taxon>
        <taxon>Dryophthorinae</taxon>
        <taxon>Rhynchophorus</taxon>
    </lineage>
</organism>
<dbReference type="InterPro" id="IPR055469">
    <property type="entry name" value="DUF7041"/>
</dbReference>
<evidence type="ECO:0000313" key="3">
    <source>
        <dbReference type="Proteomes" id="UP000625711"/>
    </source>
</evidence>
<feature type="domain" description="DUF7041" evidence="1">
    <location>
        <begin position="25"/>
        <end position="94"/>
    </location>
</feature>
<comment type="caution">
    <text evidence="2">The sequence shown here is derived from an EMBL/GenBank/DDBJ whole genome shotgun (WGS) entry which is preliminary data.</text>
</comment>
<proteinExistence type="predicted"/>
<evidence type="ECO:0000259" key="1">
    <source>
        <dbReference type="Pfam" id="PF23055"/>
    </source>
</evidence>
<dbReference type="AlphaFoldDB" id="A0A834IDM6"/>
<dbReference type="Proteomes" id="UP000625711">
    <property type="component" value="Unassembled WGS sequence"/>
</dbReference>
<reference evidence="2" key="1">
    <citation type="submission" date="2020-08" db="EMBL/GenBank/DDBJ databases">
        <title>Genome sequencing and assembly of the red palm weevil Rhynchophorus ferrugineus.</title>
        <authorList>
            <person name="Dias G.B."/>
            <person name="Bergman C.M."/>
            <person name="Manee M."/>
        </authorList>
    </citation>
    <scope>NUCLEOTIDE SEQUENCE</scope>
    <source>
        <strain evidence="2">AA-2017</strain>
        <tissue evidence="2">Whole larva</tissue>
    </source>
</reference>
<keyword evidence="3" id="KW-1185">Reference proteome</keyword>
<protein>
    <recommendedName>
        <fullName evidence="1">DUF7041 domain-containing protein</fullName>
    </recommendedName>
</protein>
<evidence type="ECO:0000313" key="2">
    <source>
        <dbReference type="EMBL" id="KAF7277759.1"/>
    </source>
</evidence>
<gene>
    <name evidence="2" type="ORF">GWI33_009181</name>
</gene>
<dbReference type="PANTHER" id="PTHR33327:SF3">
    <property type="entry name" value="RNA-DIRECTED DNA POLYMERASE"/>
    <property type="match status" value="1"/>
</dbReference>
<dbReference type="PANTHER" id="PTHR33327">
    <property type="entry name" value="ENDONUCLEASE"/>
    <property type="match status" value="1"/>
</dbReference>